<organism evidence="1">
    <name type="scientific">human gut metagenome</name>
    <dbReference type="NCBI Taxonomy" id="408170"/>
    <lineage>
        <taxon>unclassified sequences</taxon>
        <taxon>metagenomes</taxon>
        <taxon>organismal metagenomes</taxon>
    </lineage>
</organism>
<feature type="non-terminal residue" evidence="1">
    <location>
        <position position="1"/>
    </location>
</feature>
<name>W1YSW2_9ZZZZ</name>
<dbReference type="EMBL" id="AZMM01000434">
    <property type="protein sequence ID" value="ETJ45582.1"/>
    <property type="molecule type" value="Genomic_DNA"/>
</dbReference>
<sequence length="30" mass="3458">ATPEQVTEYQHYLEHFINGLPLQKAAIKAF</sequence>
<evidence type="ECO:0000313" key="1">
    <source>
        <dbReference type="EMBL" id="ETJ45582.1"/>
    </source>
</evidence>
<reference evidence="1" key="1">
    <citation type="submission" date="2013-12" db="EMBL/GenBank/DDBJ databases">
        <title>A Varibaculum cambriense genome reconstructed from a premature infant gut community with otherwise low bacterial novelty that shifts toward anaerobic metabolism during the third week of life.</title>
        <authorList>
            <person name="Brown C.T."/>
            <person name="Sharon I."/>
            <person name="Thomas B.C."/>
            <person name="Castelle C.J."/>
            <person name="Morowitz M.J."/>
            <person name="Banfield J.F."/>
        </authorList>
    </citation>
    <scope>NUCLEOTIDE SEQUENCE</scope>
</reference>
<protein>
    <submittedName>
        <fullName evidence="1">Uncharacterized protein</fullName>
    </submittedName>
</protein>
<gene>
    <name evidence="1" type="ORF">Q604_UNBC00434G0002</name>
</gene>
<comment type="caution">
    <text evidence="1">The sequence shown here is derived from an EMBL/GenBank/DDBJ whole genome shotgun (WGS) entry which is preliminary data.</text>
</comment>
<dbReference type="AlphaFoldDB" id="W1YSW2"/>
<proteinExistence type="predicted"/>
<accession>W1YSW2</accession>